<dbReference type="SMART" id="SM01012">
    <property type="entry name" value="ANTAR"/>
    <property type="match status" value="1"/>
</dbReference>
<protein>
    <submittedName>
        <fullName evidence="6">Transcriptional regulator</fullName>
    </submittedName>
</protein>
<feature type="domain" description="ANTAR" evidence="5">
    <location>
        <begin position="167"/>
        <end position="228"/>
    </location>
</feature>
<dbReference type="EMBL" id="CP015596">
    <property type="protein sequence ID" value="ANE82224.1"/>
    <property type="molecule type" value="Genomic_DNA"/>
</dbReference>
<dbReference type="InterPro" id="IPR011006">
    <property type="entry name" value="CheY-like_superfamily"/>
</dbReference>
<dbReference type="InterPro" id="IPR003018">
    <property type="entry name" value="GAF"/>
</dbReference>
<evidence type="ECO:0000313" key="6">
    <source>
        <dbReference type="EMBL" id="ANE82224.1"/>
    </source>
</evidence>
<proteinExistence type="predicted"/>
<evidence type="ECO:0000256" key="4">
    <source>
        <dbReference type="ARBA" id="ARBA00023163"/>
    </source>
</evidence>
<evidence type="ECO:0000313" key="7">
    <source>
        <dbReference type="Proteomes" id="UP000077143"/>
    </source>
</evidence>
<keyword evidence="7" id="KW-1185">Reference proteome</keyword>
<keyword evidence="4" id="KW-0804">Transcription</keyword>
<reference evidence="6 7" key="1">
    <citation type="submission" date="2016-05" db="EMBL/GenBank/DDBJ databases">
        <title>Complete genome sequence of a phthalic acid esters degrading Mycobacterium sp. YC-RL4.</title>
        <authorList>
            <person name="Ren L."/>
            <person name="Fan S."/>
            <person name="Ruth N."/>
            <person name="Jia Y."/>
            <person name="Wang J."/>
            <person name="Qiao C."/>
        </authorList>
    </citation>
    <scope>NUCLEOTIDE SEQUENCE [LARGE SCALE GENOMIC DNA]</scope>
    <source>
        <strain evidence="6 7">YC-RL4</strain>
    </source>
</reference>
<dbReference type="SMART" id="SM00065">
    <property type="entry name" value="GAF"/>
    <property type="match status" value="1"/>
</dbReference>
<dbReference type="InterPro" id="IPR005561">
    <property type="entry name" value="ANTAR"/>
</dbReference>
<dbReference type="STRING" id="1682113.A7U43_25860"/>
<evidence type="ECO:0000256" key="2">
    <source>
        <dbReference type="ARBA" id="ARBA00022777"/>
    </source>
</evidence>
<dbReference type="OrthoDB" id="3683444at2"/>
<dbReference type="GO" id="GO:0003723">
    <property type="term" value="F:RNA binding"/>
    <property type="evidence" value="ECO:0007669"/>
    <property type="project" value="InterPro"/>
</dbReference>
<dbReference type="InterPro" id="IPR036388">
    <property type="entry name" value="WH-like_DNA-bd_sf"/>
</dbReference>
<dbReference type="GO" id="GO:0016301">
    <property type="term" value="F:kinase activity"/>
    <property type="evidence" value="ECO:0007669"/>
    <property type="project" value="UniProtKB-KW"/>
</dbReference>
<dbReference type="InterPro" id="IPR012074">
    <property type="entry name" value="GAF_ANTAR"/>
</dbReference>
<dbReference type="Pfam" id="PF03861">
    <property type="entry name" value="ANTAR"/>
    <property type="match status" value="1"/>
</dbReference>
<dbReference type="Proteomes" id="UP000077143">
    <property type="component" value="Chromosome"/>
</dbReference>
<evidence type="ECO:0000256" key="1">
    <source>
        <dbReference type="ARBA" id="ARBA00022679"/>
    </source>
</evidence>
<dbReference type="Gene3D" id="3.30.450.40">
    <property type="match status" value="1"/>
</dbReference>
<dbReference type="InterPro" id="IPR029016">
    <property type="entry name" value="GAF-like_dom_sf"/>
</dbReference>
<dbReference type="Pfam" id="PF13185">
    <property type="entry name" value="GAF_2"/>
    <property type="match status" value="1"/>
</dbReference>
<evidence type="ECO:0000259" key="5">
    <source>
        <dbReference type="PROSITE" id="PS50921"/>
    </source>
</evidence>
<dbReference type="SUPFAM" id="SSF52172">
    <property type="entry name" value="CheY-like"/>
    <property type="match status" value="1"/>
</dbReference>
<dbReference type="PROSITE" id="PS50921">
    <property type="entry name" value="ANTAR"/>
    <property type="match status" value="1"/>
</dbReference>
<keyword evidence="2" id="KW-0418">Kinase</keyword>
<keyword evidence="1" id="KW-0808">Transferase</keyword>
<name>A0A172UTX5_9MYCO</name>
<keyword evidence="3" id="KW-0805">Transcription regulation</keyword>
<dbReference type="PIRSF" id="PIRSF036625">
    <property type="entry name" value="GAF_ANTAR"/>
    <property type="match status" value="1"/>
</dbReference>
<organism evidence="6 7">
    <name type="scientific">Mycobacterium adipatum</name>
    <dbReference type="NCBI Taxonomy" id="1682113"/>
    <lineage>
        <taxon>Bacteria</taxon>
        <taxon>Bacillati</taxon>
        <taxon>Actinomycetota</taxon>
        <taxon>Actinomycetes</taxon>
        <taxon>Mycobacteriales</taxon>
        <taxon>Mycobacteriaceae</taxon>
        <taxon>Mycobacterium</taxon>
    </lineage>
</organism>
<dbReference type="KEGG" id="madi:A7U43_25860"/>
<dbReference type="Gene3D" id="1.10.10.10">
    <property type="entry name" value="Winged helix-like DNA-binding domain superfamily/Winged helix DNA-binding domain"/>
    <property type="match status" value="1"/>
</dbReference>
<dbReference type="RefSeq" id="WP_068000728.1">
    <property type="nucleotide sequence ID" value="NZ_CP015596.1"/>
</dbReference>
<accession>A0A172UTX5</accession>
<gene>
    <name evidence="6" type="ORF">A7U43_25860</name>
</gene>
<sequence>MDRYERLANAFVGLADTLVADYDAVELAHELIDSCMTLLPVTAAGIVLGDADGVLHAFASSDEQSWLLELWELETGAGPCLEVYQSGRAGFVDDLGVETLRWPVFAERAGQYGFRSMSALPMRLRKERIGVLNLFRHEVGPLPPADVAVGQALADVATVGILHQRIMTRSELVNQQLQAALNTRTVIEQAKGVLAERGMLDMDAAFTALRRYARSTRQRLADIARSVVDGADTTDILDGRSH</sequence>
<dbReference type="AlphaFoldDB" id="A0A172UTX5"/>
<evidence type="ECO:0000256" key="3">
    <source>
        <dbReference type="ARBA" id="ARBA00023015"/>
    </source>
</evidence>
<dbReference type="SUPFAM" id="SSF55781">
    <property type="entry name" value="GAF domain-like"/>
    <property type="match status" value="1"/>
</dbReference>